<sequence length="422" mass="47843">MRAAPKRAAFLFILMRWFCLHSENDYFSKNCFMKKIFYTLFIFSNLSLIAQGKKFFENGDVQLKSTVEKINLKYSTDLPFVKVSINGKIYNFLLDTGAPTVISTAVYTDLGLEKKYKSSVKDSQKNKQDQIFTVLPEMIVDQLVFKNIGVMVMDLTATEFECFKVDGILGSNQMAKLFWRINYDENSLEATRDLSRFDLTGYDIIIPFDVKDQKTPIIKASILDQKINFTFDTGSSGNIKITNNNYNSKKVTEKIDVYGNSSVGAFGAGNPVSGYIFKASNIAVGNKTFNKAMVATGSSNLIGNDFLKNFVFVLDWEGRKIYMKQIKEASYKLESFGFGYRFIDSKPTVVYVLQEENFPLMVGDSIISINNINLDNLDKEGVCHYFLNRVEKDVTAIDMKIKRGGVVMSVNLKKKMYLKADS</sequence>
<proteinExistence type="predicted"/>
<comment type="caution">
    <text evidence="1">The sequence shown here is derived from an EMBL/GenBank/DDBJ whole genome shotgun (WGS) entry which is preliminary data.</text>
</comment>
<evidence type="ECO:0000313" key="2">
    <source>
        <dbReference type="Proteomes" id="UP000256686"/>
    </source>
</evidence>
<evidence type="ECO:0000313" key="1">
    <source>
        <dbReference type="EMBL" id="REC63896.1"/>
    </source>
</evidence>
<accession>A0A3D9CE52</accession>
<dbReference type="InterPro" id="IPR021109">
    <property type="entry name" value="Peptidase_aspartic_dom_sf"/>
</dbReference>
<dbReference type="AlphaFoldDB" id="A0A3D9CE52"/>
<organism evidence="1 2">
    <name type="scientific">Chryseobacterium pennae</name>
    <dbReference type="NCBI Taxonomy" id="2258962"/>
    <lineage>
        <taxon>Bacteria</taxon>
        <taxon>Pseudomonadati</taxon>
        <taxon>Bacteroidota</taxon>
        <taxon>Flavobacteriia</taxon>
        <taxon>Flavobacteriales</taxon>
        <taxon>Weeksellaceae</taxon>
        <taxon>Chryseobacterium group</taxon>
        <taxon>Chryseobacterium</taxon>
    </lineage>
</organism>
<dbReference type="Gene3D" id="2.40.70.10">
    <property type="entry name" value="Acid Proteases"/>
    <property type="match status" value="2"/>
</dbReference>
<dbReference type="Proteomes" id="UP000256686">
    <property type="component" value="Unassembled WGS sequence"/>
</dbReference>
<gene>
    <name evidence="1" type="ORF">DRF65_04125</name>
</gene>
<keyword evidence="2" id="KW-1185">Reference proteome</keyword>
<dbReference type="EMBL" id="QNVT01000002">
    <property type="protein sequence ID" value="REC63896.1"/>
    <property type="molecule type" value="Genomic_DNA"/>
</dbReference>
<evidence type="ECO:0008006" key="3">
    <source>
        <dbReference type="Google" id="ProtNLM"/>
    </source>
</evidence>
<dbReference type="SUPFAM" id="SSF50630">
    <property type="entry name" value="Acid proteases"/>
    <property type="match status" value="2"/>
</dbReference>
<dbReference type="CDD" id="cd05483">
    <property type="entry name" value="retropepsin_like_bacteria"/>
    <property type="match status" value="1"/>
</dbReference>
<name>A0A3D9CE52_9FLAO</name>
<protein>
    <recommendedName>
        <fullName evidence="3">Aspartyl protease</fullName>
    </recommendedName>
</protein>
<dbReference type="Pfam" id="PF13650">
    <property type="entry name" value="Asp_protease_2"/>
    <property type="match status" value="1"/>
</dbReference>
<dbReference type="InterPro" id="IPR034122">
    <property type="entry name" value="Retropepsin-like_bacterial"/>
</dbReference>
<reference evidence="2" key="1">
    <citation type="submission" date="2018-06" db="EMBL/GenBank/DDBJ databases">
        <authorList>
            <person name="Lum Nde A."/>
            <person name="Hugo C."/>
        </authorList>
    </citation>
    <scope>NUCLEOTIDE SEQUENCE [LARGE SCALE GENOMIC DNA]</scope>
    <source>
        <strain evidence="2">1_F178</strain>
    </source>
</reference>